<evidence type="ECO:0000313" key="2">
    <source>
        <dbReference type="EMBL" id="EKF29000.1"/>
    </source>
</evidence>
<reference evidence="2 3" key="1">
    <citation type="journal article" date="2012" name="BMC Genomics">
        <title>Comparative genomic analysis of human infective Trypanosoma cruzi lineages with the bat-restricted subspecies T. cruzi marinkellei.</title>
        <authorList>
            <person name="Franzen O."/>
            <person name="Talavera-Lopez C."/>
            <person name="Ochaya S."/>
            <person name="Butler C.E."/>
            <person name="Messenger L.A."/>
            <person name="Lewis M.D."/>
            <person name="Llewellyn M.S."/>
            <person name="Marinkelle C.J."/>
            <person name="Tyler K.M."/>
            <person name="Miles M.A."/>
            <person name="Andersson B."/>
        </authorList>
    </citation>
    <scope>NUCLEOTIDE SEQUENCE [LARGE SCALE GENOMIC DNA]</scope>
    <source>
        <strain evidence="2 3">B7</strain>
    </source>
</reference>
<feature type="non-terminal residue" evidence="2">
    <location>
        <position position="1"/>
    </location>
</feature>
<evidence type="ECO:0000313" key="3">
    <source>
        <dbReference type="Proteomes" id="UP000007350"/>
    </source>
</evidence>
<comment type="caution">
    <text evidence="2">The sequence shown here is derived from an EMBL/GenBank/DDBJ whole genome shotgun (WGS) entry which is preliminary data.</text>
</comment>
<protein>
    <submittedName>
        <fullName evidence="2">Uncharacterized protein</fullName>
    </submittedName>
</protein>
<accession>K2MPG7</accession>
<feature type="compositionally biased region" description="Polar residues" evidence="1">
    <location>
        <begin position="22"/>
        <end position="47"/>
    </location>
</feature>
<dbReference type="OrthoDB" id="10464869at2759"/>
<dbReference type="EMBL" id="AHKC01014267">
    <property type="protein sequence ID" value="EKF29000.1"/>
    <property type="molecule type" value="Genomic_DNA"/>
</dbReference>
<keyword evidence="3" id="KW-1185">Reference proteome</keyword>
<feature type="compositionally biased region" description="Low complexity" evidence="1">
    <location>
        <begin position="73"/>
        <end position="84"/>
    </location>
</feature>
<organism evidence="2 3">
    <name type="scientific">Trypanosoma cruzi marinkellei</name>
    <dbReference type="NCBI Taxonomy" id="85056"/>
    <lineage>
        <taxon>Eukaryota</taxon>
        <taxon>Discoba</taxon>
        <taxon>Euglenozoa</taxon>
        <taxon>Kinetoplastea</taxon>
        <taxon>Metakinetoplastina</taxon>
        <taxon>Trypanosomatida</taxon>
        <taxon>Trypanosomatidae</taxon>
        <taxon>Trypanosoma</taxon>
        <taxon>Schizotrypanum</taxon>
    </lineage>
</organism>
<evidence type="ECO:0000256" key="1">
    <source>
        <dbReference type="SAM" id="MobiDB-lite"/>
    </source>
</evidence>
<dbReference type="Proteomes" id="UP000007350">
    <property type="component" value="Unassembled WGS sequence"/>
</dbReference>
<dbReference type="AlphaFoldDB" id="K2MPG7"/>
<proteinExistence type="predicted"/>
<feature type="region of interest" description="Disordered" evidence="1">
    <location>
        <begin position="1"/>
        <end position="100"/>
    </location>
</feature>
<gene>
    <name evidence="2" type="ORF">MOQ_007232</name>
</gene>
<name>K2MPG7_TRYCR</name>
<sequence length="219" mass="23888">ESRRHEERAAGPAAQFTHHETASTQEGTQRQQPPTMQQEKTPTTISTPAHLYSQREMAKTRGHHTTHTERAHTTPATTASGPSAISDAAPKLPAIPPSMGCGAQLNAVTRGAPHPQERTLGLRTPSLLPSPHGHGRRQQPPHATASMHYKRSIQIHCNVNLVCACRNTKRLKKEGAEYVKRSNKLKCTAEVHGGNNRKKTAQTHDCTAAQAAAIHTRFI</sequence>